<feature type="domain" description="TACO1/YebC-like N-terminal" evidence="9">
    <location>
        <begin position="5"/>
        <end position="77"/>
    </location>
</feature>
<dbReference type="EMBL" id="QOVL01000004">
    <property type="protein sequence ID" value="RXG32246.1"/>
    <property type="molecule type" value="Genomic_DNA"/>
</dbReference>
<dbReference type="SUPFAM" id="SSF75625">
    <property type="entry name" value="YebC-like"/>
    <property type="match status" value="1"/>
</dbReference>
<comment type="subcellular location">
    <subcellularLocation>
        <location evidence="6">Cytoplasm</location>
    </subcellularLocation>
</comment>
<dbReference type="Proteomes" id="UP000290608">
    <property type="component" value="Unassembled WGS sequence"/>
</dbReference>
<dbReference type="GO" id="GO:0005829">
    <property type="term" value="C:cytosol"/>
    <property type="evidence" value="ECO:0007669"/>
    <property type="project" value="TreeGrafter"/>
</dbReference>
<dbReference type="InterPro" id="IPR049083">
    <property type="entry name" value="TACO1_YebC_N"/>
</dbReference>
<dbReference type="GO" id="GO:0003677">
    <property type="term" value="F:DNA binding"/>
    <property type="evidence" value="ECO:0007669"/>
    <property type="project" value="UniProtKB-UniRule"/>
</dbReference>
<evidence type="ECO:0000256" key="5">
    <source>
        <dbReference type="ARBA" id="ARBA00023163"/>
    </source>
</evidence>
<dbReference type="FunFam" id="1.10.10.200:FF:000002">
    <property type="entry name" value="Probable transcriptional regulatory protein CLM62_37755"/>
    <property type="match status" value="1"/>
</dbReference>
<evidence type="ECO:0000256" key="1">
    <source>
        <dbReference type="ARBA" id="ARBA00008724"/>
    </source>
</evidence>
<evidence type="ECO:0000259" key="9">
    <source>
        <dbReference type="Pfam" id="PF20772"/>
    </source>
</evidence>
<evidence type="ECO:0000256" key="6">
    <source>
        <dbReference type="HAMAP-Rule" id="MF_00693"/>
    </source>
</evidence>
<evidence type="ECO:0000256" key="4">
    <source>
        <dbReference type="ARBA" id="ARBA00023125"/>
    </source>
</evidence>
<keyword evidence="5 6" id="KW-0804">Transcription</keyword>
<proteinExistence type="inferred from homology"/>
<dbReference type="STRING" id="1122159.SAMN02745246_01107"/>
<dbReference type="AlphaFoldDB" id="A0A4Q0PNU4"/>
<evidence type="ECO:0000256" key="2">
    <source>
        <dbReference type="ARBA" id="ARBA00022490"/>
    </source>
</evidence>
<evidence type="ECO:0000259" key="8">
    <source>
        <dbReference type="Pfam" id="PF01709"/>
    </source>
</evidence>
<evidence type="ECO:0000256" key="7">
    <source>
        <dbReference type="SAM" id="MobiDB-lite"/>
    </source>
</evidence>
<dbReference type="Gene3D" id="3.30.70.980">
    <property type="match status" value="2"/>
</dbReference>
<dbReference type="Pfam" id="PF01709">
    <property type="entry name" value="Transcrip_reg"/>
    <property type="match status" value="1"/>
</dbReference>
<organism evidence="10 11">
    <name type="scientific">Leeuwenhoekiella marinoflava</name>
    <dbReference type="NCBI Taxonomy" id="988"/>
    <lineage>
        <taxon>Bacteria</taxon>
        <taxon>Pseudomonadati</taxon>
        <taxon>Bacteroidota</taxon>
        <taxon>Flavobacteriia</taxon>
        <taxon>Flavobacteriales</taxon>
        <taxon>Flavobacteriaceae</taxon>
        <taxon>Leeuwenhoekiella</taxon>
    </lineage>
</organism>
<dbReference type="NCBIfam" id="NF009044">
    <property type="entry name" value="PRK12378.1"/>
    <property type="match status" value="1"/>
</dbReference>
<dbReference type="HAMAP" id="MF_00693">
    <property type="entry name" value="Transcrip_reg_TACO1"/>
    <property type="match status" value="1"/>
</dbReference>
<gene>
    <name evidence="10" type="ORF">DSL99_1052</name>
</gene>
<dbReference type="InterPro" id="IPR048300">
    <property type="entry name" value="TACO1_YebC-like_2nd/3rd_dom"/>
</dbReference>
<dbReference type="InterPro" id="IPR002876">
    <property type="entry name" value="Transcrip_reg_TACO1-like"/>
</dbReference>
<keyword evidence="3 6" id="KW-0805">Transcription regulation</keyword>
<dbReference type="PANTHER" id="PTHR12532">
    <property type="entry name" value="TRANSLATIONAL ACTIVATOR OF CYTOCHROME C OXIDASE 1"/>
    <property type="match status" value="1"/>
</dbReference>
<dbReference type="Pfam" id="PF20772">
    <property type="entry name" value="TACO1_YebC_N"/>
    <property type="match status" value="1"/>
</dbReference>
<dbReference type="NCBIfam" id="TIGR01033">
    <property type="entry name" value="YebC/PmpR family DNA-binding transcriptional regulator"/>
    <property type="match status" value="1"/>
</dbReference>
<dbReference type="NCBIfam" id="NF001030">
    <property type="entry name" value="PRK00110.1"/>
    <property type="match status" value="1"/>
</dbReference>
<feature type="domain" description="TACO1/YebC-like second and third" evidence="8">
    <location>
        <begin position="83"/>
        <end position="239"/>
    </location>
</feature>
<keyword evidence="4 6" id="KW-0238">DNA-binding</keyword>
<reference evidence="10 11" key="1">
    <citation type="submission" date="2018-07" db="EMBL/GenBank/DDBJ databases">
        <title>Leeuwenhoekiella genomics.</title>
        <authorList>
            <person name="Tahon G."/>
            <person name="Willems A."/>
        </authorList>
    </citation>
    <scope>NUCLEOTIDE SEQUENCE [LARGE SCALE GENOMIC DNA]</scope>
    <source>
        <strain evidence="10 11">LMG 1345</strain>
    </source>
</reference>
<dbReference type="GO" id="GO:0006355">
    <property type="term" value="P:regulation of DNA-templated transcription"/>
    <property type="evidence" value="ECO:0007669"/>
    <property type="project" value="UniProtKB-UniRule"/>
</dbReference>
<evidence type="ECO:0000313" key="10">
    <source>
        <dbReference type="EMBL" id="RXG32246.1"/>
    </source>
</evidence>
<feature type="region of interest" description="Disordered" evidence="7">
    <location>
        <begin position="1"/>
        <end position="22"/>
    </location>
</feature>
<sequence>MAGHSKWANIKHRKGAQDKKRAKEFTRAIKEITVAVKENNQNGDPDSNPALRNAIQNAKGVNMPKDTIERAIKKASGADADSYEQLTFEGYGPNGIAFFIECTTDNSNRTIASVRSIFSKNGGSLGTHGSLEFLFDRKGVFTLDKTKIEWDFEMLQLELIEGGAESFENHDDVFVVYTQFTDFGRMAQHLEELNIETKNAELQRIPLNTIELPVYEAREILNLIEKFEDDDDVQNVFHTLEFNEELELALNDEEEE</sequence>
<dbReference type="RefSeq" id="WP_073098021.1">
    <property type="nucleotide sequence ID" value="NZ_JBALUR010000001.1"/>
</dbReference>
<dbReference type="InterPro" id="IPR026564">
    <property type="entry name" value="Transcrip_reg_TACO1-like_dom3"/>
</dbReference>
<evidence type="ECO:0000256" key="3">
    <source>
        <dbReference type="ARBA" id="ARBA00023015"/>
    </source>
</evidence>
<dbReference type="PANTHER" id="PTHR12532:SF6">
    <property type="entry name" value="TRANSCRIPTIONAL REGULATORY PROTEIN YEBC-RELATED"/>
    <property type="match status" value="1"/>
</dbReference>
<protein>
    <recommendedName>
        <fullName evidence="6">Probable transcriptional regulatory protein DSL99_1052</fullName>
    </recommendedName>
</protein>
<name>A0A4Q0PNU4_9FLAO</name>
<dbReference type="Gene3D" id="1.10.10.200">
    <property type="match status" value="1"/>
</dbReference>
<comment type="caution">
    <text evidence="10">The sequence shown here is derived from an EMBL/GenBank/DDBJ whole genome shotgun (WGS) entry which is preliminary data.</text>
</comment>
<dbReference type="InterPro" id="IPR029072">
    <property type="entry name" value="YebC-like"/>
</dbReference>
<keyword evidence="2 6" id="KW-0963">Cytoplasm</keyword>
<evidence type="ECO:0000313" key="11">
    <source>
        <dbReference type="Proteomes" id="UP000290608"/>
    </source>
</evidence>
<comment type="similarity">
    <text evidence="1 6">Belongs to the TACO1 family.</text>
</comment>
<accession>A0A4Q0PNU4</accession>
<dbReference type="InterPro" id="IPR017856">
    <property type="entry name" value="Integrase-like_N"/>
</dbReference>